<dbReference type="STRING" id="45235.A0A2K3QNU2"/>
<accession>A0A2K3QNU2</accession>
<reference evidence="4 5" key="1">
    <citation type="submission" date="2017-08" db="EMBL/GenBank/DDBJ databases">
        <title>Harnessing the power of phylogenomics to disentangle the directionality and signatures of interkingdom host jumping in the parasitic fungal genus Tolypocladium.</title>
        <authorList>
            <person name="Quandt C.A."/>
            <person name="Patterson W."/>
            <person name="Spatafora J.W."/>
        </authorList>
    </citation>
    <scope>NUCLEOTIDE SEQUENCE [LARGE SCALE GENOMIC DNA]</scope>
    <source>
        <strain evidence="4 5">CBS 113982</strain>
    </source>
</reference>
<feature type="compositionally biased region" description="Basic and acidic residues" evidence="1">
    <location>
        <begin position="449"/>
        <end position="493"/>
    </location>
</feature>
<feature type="domain" description="DUF3533" evidence="3">
    <location>
        <begin position="39"/>
        <end position="401"/>
    </location>
</feature>
<dbReference type="EMBL" id="NRSZ01000143">
    <property type="protein sequence ID" value="PNY29191.1"/>
    <property type="molecule type" value="Genomic_DNA"/>
</dbReference>
<feature type="transmembrane region" description="Helical" evidence="2">
    <location>
        <begin position="229"/>
        <end position="254"/>
    </location>
</feature>
<dbReference type="Pfam" id="PF12051">
    <property type="entry name" value="DUF3533"/>
    <property type="match status" value="1"/>
</dbReference>
<proteinExistence type="predicted"/>
<dbReference type="AlphaFoldDB" id="A0A2K3QNU2"/>
<evidence type="ECO:0000313" key="4">
    <source>
        <dbReference type="EMBL" id="PNY29191.1"/>
    </source>
</evidence>
<gene>
    <name evidence="4" type="ORF">TCAP_00890</name>
</gene>
<evidence type="ECO:0000256" key="1">
    <source>
        <dbReference type="SAM" id="MobiDB-lite"/>
    </source>
</evidence>
<feature type="transmembrane region" description="Helical" evidence="2">
    <location>
        <begin position="36"/>
        <end position="59"/>
    </location>
</feature>
<evidence type="ECO:0000313" key="5">
    <source>
        <dbReference type="Proteomes" id="UP000236621"/>
    </source>
</evidence>
<evidence type="ECO:0000259" key="3">
    <source>
        <dbReference type="Pfam" id="PF12051"/>
    </source>
</evidence>
<dbReference type="GO" id="GO:0016020">
    <property type="term" value="C:membrane"/>
    <property type="evidence" value="ECO:0007669"/>
    <property type="project" value="TreeGrafter"/>
</dbReference>
<dbReference type="PANTHER" id="PTHR34814:SF2">
    <property type="entry name" value="DUF3533 DOMAIN-CONTAINING PROTEIN"/>
    <property type="match status" value="1"/>
</dbReference>
<protein>
    <submittedName>
        <fullName evidence="4">Nitrosoguanidine resistance protein SNG1</fullName>
    </submittedName>
</protein>
<feature type="transmembrane region" description="Helical" evidence="2">
    <location>
        <begin position="334"/>
        <end position="354"/>
    </location>
</feature>
<comment type="caution">
    <text evidence="4">The sequence shown here is derived from an EMBL/GenBank/DDBJ whole genome shotgun (WGS) entry which is preliminary data.</text>
</comment>
<dbReference type="OrthoDB" id="2140105at2759"/>
<organism evidence="4 5">
    <name type="scientific">Tolypocladium capitatum</name>
    <dbReference type="NCBI Taxonomy" id="45235"/>
    <lineage>
        <taxon>Eukaryota</taxon>
        <taxon>Fungi</taxon>
        <taxon>Dikarya</taxon>
        <taxon>Ascomycota</taxon>
        <taxon>Pezizomycotina</taxon>
        <taxon>Sordariomycetes</taxon>
        <taxon>Hypocreomycetidae</taxon>
        <taxon>Hypocreales</taxon>
        <taxon>Ophiocordycipitaceae</taxon>
        <taxon>Tolypocladium</taxon>
    </lineage>
</organism>
<sequence length="527" mass="59549">MPPSIVRRFYPRAYDNRLPISHPEVRVNRAKFFKAALLNFVLLLLLFLCLFCYLFGALFQEESRTHNLEILWVDYDGGIIGDAVRDAYKALQSNGFPTLVERPTSEYPSASDLREAVCNTNYWAALYTFPRSSERLGLVISGSDASQYNPSNILSYIWDEARYPTVVDGLISSNLHTLSDGARVAYIARNGTAAFSTIPANNHAAIAAFTTPWTLSSINIQPTTQGTRAVYNTIVIVLVIIQDFFFLGAINGLYASFEIYARITPTRTILVRDIISVTFTMVGSLLITCAIWAFKAHWNVSGTQFVLNWLTLWLFAHVNFLTLDVFTIWIPPQFVSMALIAWVAMNVTSIVFPFDLSSPFYRLGYALPAHAAYEVLTDIWSGGCNPHLQSALPILFAYELSGILWTGLGVYRRCHYAVITEEAAQEAVRMRVEAALKLEREHDRRLGRENIDESVREDENGESSRADENAGDFNRRTQRDKEAEEADRQQAERELEELGGEIERMETRATRMANFGPSFYLVGTERE</sequence>
<dbReference type="PANTHER" id="PTHR34814">
    <property type="entry name" value="NITROSOGUANIDINE RESISTANCE PROTEIN SNG1"/>
    <property type="match status" value="1"/>
</dbReference>
<keyword evidence="5" id="KW-1185">Reference proteome</keyword>
<name>A0A2K3QNU2_9HYPO</name>
<feature type="region of interest" description="Disordered" evidence="1">
    <location>
        <begin position="449"/>
        <end position="527"/>
    </location>
</feature>
<keyword evidence="2" id="KW-1133">Transmembrane helix</keyword>
<keyword evidence="2" id="KW-0472">Membrane</keyword>
<dbReference type="Proteomes" id="UP000236621">
    <property type="component" value="Unassembled WGS sequence"/>
</dbReference>
<dbReference type="InterPro" id="IPR053001">
    <property type="entry name" value="MNNG_permease-like"/>
</dbReference>
<dbReference type="InterPro" id="IPR022703">
    <property type="entry name" value="DUF3533"/>
</dbReference>
<feature type="transmembrane region" description="Helical" evidence="2">
    <location>
        <begin position="306"/>
        <end position="328"/>
    </location>
</feature>
<feature type="transmembrane region" description="Helical" evidence="2">
    <location>
        <begin position="274"/>
        <end position="294"/>
    </location>
</feature>
<evidence type="ECO:0000256" key="2">
    <source>
        <dbReference type="SAM" id="Phobius"/>
    </source>
</evidence>
<keyword evidence="2" id="KW-0812">Transmembrane</keyword>